<reference evidence="2" key="1">
    <citation type="journal article" date="2014" name="Int. J. Syst. Evol. Microbiol.">
        <title>Complete genome sequence of Corynebacterium casei LMG S-19264T (=DSM 44701T), isolated from a smear-ripened cheese.</title>
        <authorList>
            <consortium name="US DOE Joint Genome Institute (JGI-PGF)"/>
            <person name="Walter F."/>
            <person name="Albersmeier A."/>
            <person name="Kalinowski J."/>
            <person name="Ruckert C."/>
        </authorList>
    </citation>
    <scope>NUCLEOTIDE SEQUENCE</scope>
    <source>
        <strain evidence="2">JCM 10088</strain>
    </source>
</reference>
<feature type="transmembrane region" description="Helical" evidence="1">
    <location>
        <begin position="5"/>
        <end position="27"/>
    </location>
</feature>
<reference evidence="2" key="2">
    <citation type="submission" date="2020-09" db="EMBL/GenBank/DDBJ databases">
        <authorList>
            <person name="Sun Q."/>
            <person name="Ohkuma M."/>
        </authorList>
    </citation>
    <scope>NUCLEOTIDE SEQUENCE</scope>
    <source>
        <strain evidence="2">JCM 10088</strain>
    </source>
</reference>
<organism evidence="2 3">
    <name type="scientific">Thermocladium modestius</name>
    <dbReference type="NCBI Taxonomy" id="62609"/>
    <lineage>
        <taxon>Archaea</taxon>
        <taxon>Thermoproteota</taxon>
        <taxon>Thermoprotei</taxon>
        <taxon>Thermoproteales</taxon>
        <taxon>Thermoproteaceae</taxon>
        <taxon>Thermocladium</taxon>
    </lineage>
</organism>
<accession>A0A830GWC9</accession>
<keyword evidence="1" id="KW-0812">Transmembrane</keyword>
<keyword evidence="1" id="KW-0472">Membrane</keyword>
<dbReference type="AlphaFoldDB" id="A0A830GWC9"/>
<gene>
    <name evidence="2" type="ORF">GCM10007981_14360</name>
</gene>
<evidence type="ECO:0000313" key="2">
    <source>
        <dbReference type="EMBL" id="GGP21658.1"/>
    </source>
</evidence>
<dbReference type="Proteomes" id="UP000610960">
    <property type="component" value="Unassembled WGS sequence"/>
</dbReference>
<name>A0A830GWC9_9CREN</name>
<proteinExistence type="predicted"/>
<evidence type="ECO:0000313" key="3">
    <source>
        <dbReference type="Proteomes" id="UP000610960"/>
    </source>
</evidence>
<evidence type="ECO:0000256" key="1">
    <source>
        <dbReference type="SAM" id="Phobius"/>
    </source>
</evidence>
<feature type="transmembrane region" description="Helical" evidence="1">
    <location>
        <begin position="140"/>
        <end position="163"/>
    </location>
</feature>
<dbReference type="RefSeq" id="WP_188596728.1">
    <property type="nucleotide sequence ID" value="NZ_BMNL01000003.1"/>
</dbReference>
<dbReference type="EMBL" id="BMNL01000003">
    <property type="protein sequence ID" value="GGP21658.1"/>
    <property type="molecule type" value="Genomic_DNA"/>
</dbReference>
<protein>
    <submittedName>
        <fullName evidence="2">Uncharacterized protein</fullName>
    </submittedName>
</protein>
<comment type="caution">
    <text evidence="2">The sequence shown here is derived from an EMBL/GenBank/DDBJ whole genome shotgun (WGS) entry which is preliminary data.</text>
</comment>
<keyword evidence="3" id="KW-1185">Reference proteome</keyword>
<keyword evidence="1" id="KW-1133">Transmembrane helix</keyword>
<sequence>MRKNLLIAGLVILVIGVALVGIAFYYIPRTLGPLLNSVNKTMLGPPASLGVGGSINISETITKAPALVILLYNDSIGKPLSVIGTPSQSESVSGMYILSFVSDTNSTLTMGLVNNYSSPVVVRYGYSEIPASSLAGATPFILMLFIGGGVFIVGLIVAVIGALMKPRQRQSPSDQAN</sequence>